<evidence type="ECO:0000313" key="11">
    <source>
        <dbReference type="Proteomes" id="UP000249725"/>
    </source>
</evidence>
<evidence type="ECO:0000256" key="4">
    <source>
        <dbReference type="ARBA" id="ARBA00022679"/>
    </source>
</evidence>
<dbReference type="RefSeq" id="WP_111514879.1">
    <property type="nucleotide sequence ID" value="NZ_QFYR01000002.1"/>
</dbReference>
<organism evidence="10 11">
    <name type="scientific">Phenylobacterium deserti</name>
    <dbReference type="NCBI Taxonomy" id="1914756"/>
    <lineage>
        <taxon>Bacteria</taxon>
        <taxon>Pseudomonadati</taxon>
        <taxon>Pseudomonadota</taxon>
        <taxon>Alphaproteobacteria</taxon>
        <taxon>Caulobacterales</taxon>
        <taxon>Caulobacteraceae</taxon>
        <taxon>Phenylobacterium</taxon>
    </lineage>
</organism>
<dbReference type="InterPro" id="IPR000014">
    <property type="entry name" value="PAS"/>
</dbReference>
<name>A0A328ACQ3_9CAUL</name>
<evidence type="ECO:0000259" key="9">
    <source>
        <dbReference type="PROSITE" id="PS50109"/>
    </source>
</evidence>
<reference evidence="11" key="1">
    <citation type="submission" date="2018-05" db="EMBL/GenBank/DDBJ databases">
        <authorList>
            <person name="Li X."/>
        </authorList>
    </citation>
    <scope>NUCLEOTIDE SEQUENCE [LARGE SCALE GENOMIC DNA]</scope>
    <source>
        <strain evidence="11">YIM 73061</strain>
    </source>
</reference>
<dbReference type="InterPro" id="IPR011495">
    <property type="entry name" value="Sig_transdc_His_kin_sub2_dim/P"/>
</dbReference>
<comment type="caution">
    <text evidence="10">The sequence shown here is derived from an EMBL/GenBank/DDBJ whole genome shotgun (WGS) entry which is preliminary data.</text>
</comment>
<keyword evidence="6" id="KW-0418">Kinase</keyword>
<dbReference type="InterPro" id="IPR011102">
    <property type="entry name" value="Sig_transdc_His_kinase_HWE"/>
</dbReference>
<evidence type="ECO:0000256" key="1">
    <source>
        <dbReference type="ARBA" id="ARBA00000085"/>
    </source>
</evidence>
<evidence type="ECO:0000313" key="10">
    <source>
        <dbReference type="EMBL" id="RAK52593.1"/>
    </source>
</evidence>
<dbReference type="SMART" id="SM00387">
    <property type="entry name" value="HATPase_c"/>
    <property type="match status" value="1"/>
</dbReference>
<comment type="catalytic activity">
    <reaction evidence="1">
        <text>ATP + protein L-histidine = ADP + protein N-phospho-L-histidine.</text>
        <dbReference type="EC" id="2.7.13.3"/>
    </reaction>
</comment>
<evidence type="ECO:0000256" key="8">
    <source>
        <dbReference type="SAM" id="Phobius"/>
    </source>
</evidence>
<dbReference type="PRINTS" id="PR00344">
    <property type="entry name" value="BCTRLSENSOR"/>
</dbReference>
<gene>
    <name evidence="10" type="ORF">DJ018_10315</name>
</gene>
<evidence type="ECO:0000256" key="5">
    <source>
        <dbReference type="ARBA" id="ARBA00022741"/>
    </source>
</evidence>
<feature type="transmembrane region" description="Helical" evidence="8">
    <location>
        <begin position="96"/>
        <end position="115"/>
    </location>
</feature>
<protein>
    <recommendedName>
        <fullName evidence="2">histidine kinase</fullName>
        <ecNumber evidence="2">2.7.13.3</ecNumber>
    </recommendedName>
</protein>
<feature type="transmembrane region" description="Helical" evidence="8">
    <location>
        <begin position="51"/>
        <end position="84"/>
    </location>
</feature>
<dbReference type="PANTHER" id="PTHR41523">
    <property type="entry name" value="TWO-COMPONENT SYSTEM SENSOR PROTEIN"/>
    <property type="match status" value="1"/>
</dbReference>
<dbReference type="Pfam" id="PF02518">
    <property type="entry name" value="HATPase_c"/>
    <property type="match status" value="1"/>
</dbReference>
<keyword evidence="7" id="KW-0067">ATP-binding</keyword>
<dbReference type="InterPro" id="IPR005467">
    <property type="entry name" value="His_kinase_dom"/>
</dbReference>
<dbReference type="Gene3D" id="3.30.565.10">
    <property type="entry name" value="Histidine kinase-like ATPase, C-terminal domain"/>
    <property type="match status" value="1"/>
</dbReference>
<proteinExistence type="predicted"/>
<keyword evidence="11" id="KW-1185">Reference proteome</keyword>
<dbReference type="InterPro" id="IPR004358">
    <property type="entry name" value="Sig_transdc_His_kin-like_C"/>
</dbReference>
<keyword evidence="8" id="KW-0472">Membrane</keyword>
<feature type="transmembrane region" description="Helical" evidence="8">
    <location>
        <begin position="20"/>
        <end position="39"/>
    </location>
</feature>
<dbReference type="SUPFAM" id="SSF55785">
    <property type="entry name" value="PYP-like sensor domain (PAS domain)"/>
    <property type="match status" value="1"/>
</dbReference>
<dbReference type="SMART" id="SM00911">
    <property type="entry name" value="HWE_HK"/>
    <property type="match status" value="1"/>
</dbReference>
<dbReference type="EC" id="2.7.13.3" evidence="2"/>
<dbReference type="SUPFAM" id="SSF55874">
    <property type="entry name" value="ATPase domain of HSP90 chaperone/DNA topoisomerase II/histidine kinase"/>
    <property type="match status" value="1"/>
</dbReference>
<dbReference type="Gene3D" id="3.30.450.20">
    <property type="entry name" value="PAS domain"/>
    <property type="match status" value="1"/>
</dbReference>
<keyword evidence="8" id="KW-0812">Transmembrane</keyword>
<dbReference type="InterPro" id="IPR036890">
    <property type="entry name" value="HATPase_C_sf"/>
</dbReference>
<dbReference type="Pfam" id="PF07568">
    <property type="entry name" value="HisKA_2"/>
    <property type="match status" value="1"/>
</dbReference>
<accession>A0A328ACQ3</accession>
<feature type="domain" description="Histidine kinase" evidence="9">
    <location>
        <begin position="260"/>
        <end position="450"/>
    </location>
</feature>
<dbReference type="Proteomes" id="UP000249725">
    <property type="component" value="Unassembled WGS sequence"/>
</dbReference>
<dbReference type="PROSITE" id="PS50109">
    <property type="entry name" value="HIS_KIN"/>
    <property type="match status" value="1"/>
</dbReference>
<evidence type="ECO:0000256" key="3">
    <source>
        <dbReference type="ARBA" id="ARBA00022553"/>
    </source>
</evidence>
<sequence length="463" mass="49772">MGGSSVSSVQGRPSAMRVAWASLIGIALVLAAAALHSTFSQRLPGLGAFGFFYPALLAAALLGGWLPAAVTLAISTALGWWFLLGPAAIRPVGGGPAANLVVYGVSGALVAMVGARLDTLLRRRRIGLARLAERELRYRTLFESVSDGFALVKAVRAPSGEILDYTVLEANPALLRLLRADESIIGKRQSEILRDPPPTWLQACETALKGAPVSFEFNAGRTSWLDIHLSRVSDDRLALFIVDITDRKVAEARHTELFDELNHRVKNNLAMVSAMLGMQARLTATPKVREDLNRAIDRIQTIADVHAALYRSSSKDQVDFATYLRDLCERLAGSLMTDDRVRLEVAAEPASLPLDKAVAMGVVVNELVTNAAKHAFPPPNVGVIRVCLRHDAGDLVLSVGDSGCGMPHEASSGKGLGMRLVRSLVQQLDGVLDIQADKGSTFTIRMREPGILPLKEAAQSRLL</sequence>
<evidence type="ECO:0000256" key="6">
    <source>
        <dbReference type="ARBA" id="ARBA00022777"/>
    </source>
</evidence>
<keyword evidence="8" id="KW-1133">Transmembrane helix</keyword>
<dbReference type="Pfam" id="PF13188">
    <property type="entry name" value="PAS_8"/>
    <property type="match status" value="1"/>
</dbReference>
<keyword evidence="3" id="KW-0597">Phosphoprotein</keyword>
<dbReference type="OrthoDB" id="7297573at2"/>
<evidence type="ECO:0000256" key="2">
    <source>
        <dbReference type="ARBA" id="ARBA00012438"/>
    </source>
</evidence>
<dbReference type="AlphaFoldDB" id="A0A328ACQ3"/>
<dbReference type="PANTHER" id="PTHR41523:SF8">
    <property type="entry name" value="ETHYLENE RESPONSE SENSOR PROTEIN"/>
    <property type="match status" value="1"/>
</dbReference>
<keyword evidence="4" id="KW-0808">Transferase</keyword>
<dbReference type="GO" id="GO:0005524">
    <property type="term" value="F:ATP binding"/>
    <property type="evidence" value="ECO:0007669"/>
    <property type="project" value="UniProtKB-KW"/>
</dbReference>
<dbReference type="EMBL" id="QFYR01000002">
    <property type="protein sequence ID" value="RAK52593.1"/>
    <property type="molecule type" value="Genomic_DNA"/>
</dbReference>
<dbReference type="InterPro" id="IPR003594">
    <property type="entry name" value="HATPase_dom"/>
</dbReference>
<dbReference type="InterPro" id="IPR035965">
    <property type="entry name" value="PAS-like_dom_sf"/>
</dbReference>
<keyword evidence="5" id="KW-0547">Nucleotide-binding</keyword>
<dbReference type="GO" id="GO:0004673">
    <property type="term" value="F:protein histidine kinase activity"/>
    <property type="evidence" value="ECO:0007669"/>
    <property type="project" value="UniProtKB-EC"/>
</dbReference>
<evidence type="ECO:0000256" key="7">
    <source>
        <dbReference type="ARBA" id="ARBA00022840"/>
    </source>
</evidence>